<evidence type="ECO:0008006" key="3">
    <source>
        <dbReference type="Google" id="ProtNLM"/>
    </source>
</evidence>
<dbReference type="SUPFAM" id="SSF48239">
    <property type="entry name" value="Terpenoid cyclases/Protein prenyltransferases"/>
    <property type="match status" value="1"/>
</dbReference>
<sequence length="323" mass="37726">MASELNIPNRVLNWLLEPSNPSVRYRTLIELLDGSSNDSEIQQTYNEILNWKPVVKIKKAMHPDGYWEVKVDKGKIVGKGTEYRTFNTTHWVLGYLAEYGLTRKEKFIDLASNRYLNLQKKDGDFWQHLSCLYGLNLHTFSKLGFESDPRIQKTLDLVASSIRYDNGYLCDLHEGKKRKGRDVKSCFRGTLKILFGLSEYPSTWTHSKVKLLLDYFLNRELLFKKNKPYELVVKNAGLLVFPFTYRASLLESLYPLLKMGYGSHPKVIRAWKLFESKKLLNGRFPLEWNPPNKYLKPGNKGDVNKWVTFYAYLLYKLKNTENS</sequence>
<dbReference type="EMBL" id="CP042905">
    <property type="protein sequence ID" value="QEE15158.1"/>
    <property type="molecule type" value="Genomic_DNA"/>
</dbReference>
<dbReference type="RefSeq" id="WP_147662079.1">
    <property type="nucleotide sequence ID" value="NZ_CP042905.2"/>
</dbReference>
<accession>A0A5B9D7I7</accession>
<organism evidence="1 2">
    <name type="scientific">Promethearchaeum syntrophicum</name>
    <dbReference type="NCBI Taxonomy" id="2594042"/>
    <lineage>
        <taxon>Archaea</taxon>
        <taxon>Promethearchaeati</taxon>
        <taxon>Promethearchaeota</taxon>
        <taxon>Promethearchaeia</taxon>
        <taxon>Promethearchaeales</taxon>
        <taxon>Promethearchaeaceae</taxon>
        <taxon>Promethearchaeum</taxon>
    </lineage>
</organism>
<dbReference type="GeneID" id="41328981"/>
<proteinExistence type="predicted"/>
<keyword evidence="2" id="KW-1185">Reference proteome</keyword>
<dbReference type="AlphaFoldDB" id="A0A5B9D7I7"/>
<dbReference type="Proteomes" id="UP000321408">
    <property type="component" value="Chromosome"/>
</dbReference>
<evidence type="ECO:0000313" key="2">
    <source>
        <dbReference type="Proteomes" id="UP000321408"/>
    </source>
</evidence>
<dbReference type="KEGG" id="psyt:DSAG12_00982"/>
<dbReference type="InterPro" id="IPR008930">
    <property type="entry name" value="Terpenoid_cyclase/PrenylTrfase"/>
</dbReference>
<reference evidence="1 2" key="2">
    <citation type="journal article" date="2024" name="Int. J. Syst. Evol. Microbiol.">
        <title>Promethearchaeum syntrophicum gen. nov., sp. nov., an anaerobic, obligately syntrophic archaeon, the first isolate of the lineage 'Asgard' archaea, and proposal of the new archaeal phylum Promethearchaeota phyl. nov. and kingdom Promethearchaeati regn. nov.</title>
        <authorList>
            <person name="Imachi H."/>
            <person name="Nobu M.K."/>
            <person name="Kato S."/>
            <person name="Takaki Y."/>
            <person name="Miyazaki M."/>
            <person name="Miyata M."/>
            <person name="Ogawara M."/>
            <person name="Saito Y."/>
            <person name="Sakai S."/>
            <person name="Tahara Y.O."/>
            <person name="Takano Y."/>
            <person name="Tasumi E."/>
            <person name="Uematsu K."/>
            <person name="Yoshimura T."/>
            <person name="Itoh T."/>
            <person name="Ohkuma M."/>
            <person name="Takai K."/>
        </authorList>
    </citation>
    <scope>NUCLEOTIDE SEQUENCE [LARGE SCALE GENOMIC DNA]</scope>
    <source>
        <strain evidence="1 2">MK-D1</strain>
    </source>
</reference>
<reference evidence="1 2" key="1">
    <citation type="journal article" date="2020" name="Nature">
        <title>Isolation of an archaeon at the prokaryote-eukaryote interface.</title>
        <authorList>
            <person name="Imachi H."/>
            <person name="Nobu M.K."/>
            <person name="Nakahara N."/>
            <person name="Morono Y."/>
            <person name="Ogawara M."/>
            <person name="Takaki Y."/>
            <person name="Takano Y."/>
            <person name="Uematsu K."/>
            <person name="Ikuta T."/>
            <person name="Ito M."/>
            <person name="Matsui Y."/>
            <person name="Miyazaki M."/>
            <person name="Murata K."/>
            <person name="Saito Y."/>
            <person name="Sakai S."/>
            <person name="Song C."/>
            <person name="Tasumi E."/>
            <person name="Yamanaka Y."/>
            <person name="Yamaguchi T."/>
            <person name="Kamagata Y."/>
            <person name="Tamaki H."/>
            <person name="Takai K."/>
        </authorList>
    </citation>
    <scope>NUCLEOTIDE SEQUENCE [LARGE SCALE GENOMIC DNA]</scope>
    <source>
        <strain evidence="1 2">MK-D1</strain>
    </source>
</reference>
<evidence type="ECO:0000313" key="1">
    <source>
        <dbReference type="EMBL" id="QEE15158.1"/>
    </source>
</evidence>
<name>A0A5B9D7I7_9ARCH</name>
<gene>
    <name evidence="1" type="ORF">DSAG12_00982</name>
</gene>
<protein>
    <recommendedName>
        <fullName evidence="3">Prenyltransferase and squalene oxidase repeat protein</fullName>
    </recommendedName>
</protein>
<dbReference type="OrthoDB" id="147926at2157"/>